<dbReference type="InterPro" id="IPR020058">
    <property type="entry name" value="Glu/Gln-tRNA-synth_Ib_cat-dom"/>
</dbReference>
<dbReference type="PANTHER" id="PTHR43311:SF1">
    <property type="entry name" value="GLUTAMYL-Q TRNA(ASP) SYNTHETASE"/>
    <property type="match status" value="1"/>
</dbReference>
<evidence type="ECO:0000313" key="9">
    <source>
        <dbReference type="Proteomes" id="UP000264753"/>
    </source>
</evidence>
<evidence type="ECO:0000256" key="5">
    <source>
        <dbReference type="ARBA" id="ARBA00022840"/>
    </source>
</evidence>
<protein>
    <submittedName>
        <fullName evidence="8">tRNA glutamyl-Q(34) synthetase GluQRS</fullName>
    </submittedName>
</protein>
<dbReference type="InterPro" id="IPR001412">
    <property type="entry name" value="aa-tRNA-synth_I_CS"/>
</dbReference>
<feature type="domain" description="Glutamyl/glutaminyl-tRNA synthetase class Ib catalytic" evidence="7">
    <location>
        <begin position="5"/>
        <end position="90"/>
    </location>
</feature>
<reference evidence="8 9" key="1">
    <citation type="journal article" date="2018" name="Nat. Biotechnol.">
        <title>A standardized bacterial taxonomy based on genome phylogeny substantially revises the tree of life.</title>
        <authorList>
            <person name="Parks D.H."/>
            <person name="Chuvochina M."/>
            <person name="Waite D.W."/>
            <person name="Rinke C."/>
            <person name="Skarshewski A."/>
            <person name="Chaumeil P.A."/>
            <person name="Hugenholtz P."/>
        </authorList>
    </citation>
    <scope>NUCLEOTIDE SEQUENCE [LARGE SCALE GENOMIC DNA]</scope>
    <source>
        <strain evidence="8">UBA8707</strain>
    </source>
</reference>
<keyword evidence="6" id="KW-0030">Aminoacyl-tRNA synthetase</keyword>
<dbReference type="InterPro" id="IPR049940">
    <property type="entry name" value="GluQ/Sye"/>
</dbReference>
<keyword evidence="4" id="KW-0862">Zinc</keyword>
<evidence type="ECO:0000256" key="3">
    <source>
        <dbReference type="ARBA" id="ARBA00022741"/>
    </source>
</evidence>
<dbReference type="Proteomes" id="UP000264753">
    <property type="component" value="Unassembled WGS sequence"/>
</dbReference>
<evidence type="ECO:0000256" key="4">
    <source>
        <dbReference type="ARBA" id="ARBA00022833"/>
    </source>
</evidence>
<keyword evidence="1" id="KW-0436">Ligase</keyword>
<dbReference type="GO" id="GO:0004818">
    <property type="term" value="F:glutamate-tRNA ligase activity"/>
    <property type="evidence" value="ECO:0007669"/>
    <property type="project" value="TreeGrafter"/>
</dbReference>
<evidence type="ECO:0000256" key="6">
    <source>
        <dbReference type="ARBA" id="ARBA00023146"/>
    </source>
</evidence>
<dbReference type="PROSITE" id="PS00178">
    <property type="entry name" value="AA_TRNA_LIGASE_I"/>
    <property type="match status" value="1"/>
</dbReference>
<keyword evidence="5" id="KW-0067">ATP-binding</keyword>
<evidence type="ECO:0000259" key="7">
    <source>
        <dbReference type="Pfam" id="PF00749"/>
    </source>
</evidence>
<proteinExistence type="predicted"/>
<evidence type="ECO:0000256" key="1">
    <source>
        <dbReference type="ARBA" id="ARBA00022598"/>
    </source>
</evidence>
<dbReference type="PRINTS" id="PR00987">
    <property type="entry name" value="TRNASYNTHGLU"/>
</dbReference>
<comment type="caution">
    <text evidence="8">The sequence shown here is derived from an EMBL/GenBank/DDBJ whole genome shotgun (WGS) entry which is preliminary data.</text>
</comment>
<dbReference type="GO" id="GO:0006424">
    <property type="term" value="P:glutamyl-tRNA aminoacylation"/>
    <property type="evidence" value="ECO:0007669"/>
    <property type="project" value="TreeGrafter"/>
</dbReference>
<feature type="non-terminal residue" evidence="8">
    <location>
        <position position="92"/>
    </location>
</feature>
<gene>
    <name evidence="8" type="ORF">DEF21_11830</name>
</gene>
<evidence type="ECO:0000256" key="2">
    <source>
        <dbReference type="ARBA" id="ARBA00022723"/>
    </source>
</evidence>
<dbReference type="GO" id="GO:0005524">
    <property type="term" value="F:ATP binding"/>
    <property type="evidence" value="ECO:0007669"/>
    <property type="project" value="UniProtKB-KW"/>
</dbReference>
<dbReference type="InterPro" id="IPR014729">
    <property type="entry name" value="Rossmann-like_a/b/a_fold"/>
</dbReference>
<dbReference type="SUPFAM" id="SSF52374">
    <property type="entry name" value="Nucleotidylyl transferase"/>
    <property type="match status" value="1"/>
</dbReference>
<keyword evidence="2" id="KW-0479">Metal-binding</keyword>
<dbReference type="PANTHER" id="PTHR43311">
    <property type="entry name" value="GLUTAMATE--TRNA LIGASE"/>
    <property type="match status" value="1"/>
</dbReference>
<keyword evidence="3" id="KW-0547">Nucleotide-binding</keyword>
<accession>A0A358HTS5</accession>
<evidence type="ECO:0000313" key="8">
    <source>
        <dbReference type="EMBL" id="HBU98576.1"/>
    </source>
</evidence>
<dbReference type="AlphaFoldDB" id="A0A358HTS5"/>
<dbReference type="Pfam" id="PF00749">
    <property type="entry name" value="tRNA-synt_1c"/>
    <property type="match status" value="1"/>
</dbReference>
<dbReference type="Gene3D" id="3.40.50.620">
    <property type="entry name" value="HUPs"/>
    <property type="match status" value="1"/>
</dbReference>
<dbReference type="InterPro" id="IPR000924">
    <property type="entry name" value="Glu/Gln-tRNA-synth"/>
</dbReference>
<dbReference type="GO" id="GO:0005829">
    <property type="term" value="C:cytosol"/>
    <property type="evidence" value="ECO:0007669"/>
    <property type="project" value="TreeGrafter"/>
</dbReference>
<organism evidence="8 9">
    <name type="scientific">Thalassospira lucentensis</name>
    <dbReference type="NCBI Taxonomy" id="168935"/>
    <lineage>
        <taxon>Bacteria</taxon>
        <taxon>Pseudomonadati</taxon>
        <taxon>Pseudomonadota</taxon>
        <taxon>Alphaproteobacteria</taxon>
        <taxon>Rhodospirillales</taxon>
        <taxon>Thalassospiraceae</taxon>
        <taxon>Thalassospira</taxon>
    </lineage>
</organism>
<dbReference type="RefSeq" id="WP_276653458.1">
    <property type="nucleotide sequence ID" value="NZ_DOOG01000098.1"/>
</dbReference>
<dbReference type="EMBL" id="DOOG01000098">
    <property type="protein sequence ID" value="HBU98576.1"/>
    <property type="molecule type" value="Genomic_DNA"/>
</dbReference>
<name>A0A358HTS5_9PROT</name>
<sequence length="92" mass="10495">MTAITRFAPSPTGYLHLGHAASALFSSKQAGPHGRFLLRVEDIDQTRCRPEYLDAIYEDLAWLGIEWEEPVRVQSDHFSDYQNVLDRLTDMG</sequence>